<keyword evidence="8" id="KW-0464">Manganese</keyword>
<evidence type="ECO:0000256" key="3">
    <source>
        <dbReference type="ARBA" id="ARBA00005750"/>
    </source>
</evidence>
<evidence type="ECO:0000256" key="6">
    <source>
        <dbReference type="ARBA" id="ARBA00022912"/>
    </source>
</evidence>
<comment type="catalytic activity">
    <reaction evidence="10 11">
        <text>O-phospho-L-tyrosyl-[protein] + H2O = L-tyrosyl-[protein] + phosphate</text>
        <dbReference type="Rhea" id="RHEA:10684"/>
        <dbReference type="Rhea" id="RHEA-COMP:10136"/>
        <dbReference type="Rhea" id="RHEA-COMP:20101"/>
        <dbReference type="ChEBI" id="CHEBI:15377"/>
        <dbReference type="ChEBI" id="CHEBI:43474"/>
        <dbReference type="ChEBI" id="CHEBI:46858"/>
        <dbReference type="ChEBI" id="CHEBI:61978"/>
        <dbReference type="EC" id="3.1.3.48"/>
    </reaction>
</comment>
<evidence type="ECO:0000313" key="12">
    <source>
        <dbReference type="EMBL" id="SNU88293.1"/>
    </source>
</evidence>
<dbReference type="PANTHER" id="PTHR39181">
    <property type="entry name" value="TYROSINE-PROTEIN PHOSPHATASE YWQE"/>
    <property type="match status" value="1"/>
</dbReference>
<dbReference type="GO" id="GO:0030145">
    <property type="term" value="F:manganese ion binding"/>
    <property type="evidence" value="ECO:0007669"/>
    <property type="project" value="UniProtKB-UniRule"/>
</dbReference>
<dbReference type="InterPro" id="IPR032466">
    <property type="entry name" value="Metal_Hydrolase"/>
</dbReference>
<evidence type="ECO:0000256" key="4">
    <source>
        <dbReference type="ARBA" id="ARBA00022801"/>
    </source>
</evidence>
<evidence type="ECO:0000256" key="11">
    <source>
        <dbReference type="PIRNR" id="PIRNR016557"/>
    </source>
</evidence>
<dbReference type="InterPro" id="IPR016667">
    <property type="entry name" value="Caps_polysacc_synth_CpsB/CapC"/>
</dbReference>
<dbReference type="OrthoDB" id="9788539at2"/>
<dbReference type="PANTHER" id="PTHR39181:SF1">
    <property type="entry name" value="TYROSINE-PROTEIN PHOSPHATASE YWQE"/>
    <property type="match status" value="1"/>
</dbReference>
<keyword evidence="7" id="KW-0270">Exopolysaccharide synthesis</keyword>
<evidence type="ECO:0000256" key="5">
    <source>
        <dbReference type="ARBA" id="ARBA00022903"/>
    </source>
</evidence>
<dbReference type="EMBL" id="LT906439">
    <property type="protein sequence ID" value="SNU88293.1"/>
    <property type="molecule type" value="Genomic_DNA"/>
</dbReference>
<evidence type="ECO:0000256" key="2">
    <source>
        <dbReference type="ARBA" id="ARBA00005132"/>
    </source>
</evidence>
<dbReference type="KEGG" id="smen:SAMEA4412692_0989"/>
<reference evidence="12 13" key="1">
    <citation type="submission" date="2017-06" db="EMBL/GenBank/DDBJ databases">
        <authorList>
            <consortium name="Pathogen Informatics"/>
        </authorList>
    </citation>
    <scope>NUCLEOTIDE SEQUENCE [LARGE SCALE GENOMIC DNA]</scope>
    <source>
        <strain evidence="12 13">NCTC13788</strain>
    </source>
</reference>
<evidence type="ECO:0000256" key="8">
    <source>
        <dbReference type="ARBA" id="ARBA00023211"/>
    </source>
</evidence>
<name>A0A239SUH5_9STRE</name>
<dbReference type="Pfam" id="PF19567">
    <property type="entry name" value="CpsB_CapC"/>
    <property type="match status" value="1"/>
</dbReference>
<dbReference type="Proteomes" id="UP000215185">
    <property type="component" value="Chromosome 1"/>
</dbReference>
<dbReference type="Gene3D" id="3.20.20.140">
    <property type="entry name" value="Metal-dependent hydrolases"/>
    <property type="match status" value="1"/>
</dbReference>
<sequence>MIDIHSHIIFGVDDGPKTLEESLELLNFAYDQGIRTIVATSHRRKGMFETPENVIWEHFQILKAEVAEILPDLTLLYGGELYYTEDLLSKLEQKEVPTMAGTRFALIEFSSRTPWKEIHTALSNVLLLGITPIVAHIERYQALEYEADRVDDLIKMGCYTQVNSLSLLKPKFFGDDAKLFKKRAKYFLENKLVHIIASDMHNTGVRRPYMKEAYAQIVKDYGQYYADNLFHHNAQTLLENKYL</sequence>
<dbReference type="InterPro" id="IPR048208">
    <property type="entry name" value="Caps_polysacc_synth_CpsB"/>
</dbReference>
<dbReference type="GO" id="GO:0045227">
    <property type="term" value="P:capsule polysaccharide biosynthetic process"/>
    <property type="evidence" value="ECO:0007669"/>
    <property type="project" value="UniProtKB-UniPathway"/>
</dbReference>
<dbReference type="UniPathway" id="UPA00934"/>
<organism evidence="12 13">
    <name type="scientific">Streptococcus merionis</name>
    <dbReference type="NCBI Taxonomy" id="400065"/>
    <lineage>
        <taxon>Bacteria</taxon>
        <taxon>Bacillati</taxon>
        <taxon>Bacillota</taxon>
        <taxon>Bacilli</taxon>
        <taxon>Lactobacillales</taxon>
        <taxon>Streptococcaceae</taxon>
        <taxon>Streptococcus</taxon>
    </lineage>
</organism>
<comment type="function">
    <text evidence="9">Dephosphorylates CpsD. Involved in the regulation of capsular polysaccharide biosynthesis.</text>
</comment>
<comment type="cofactor">
    <cofactor evidence="1">
        <name>Mn(2+)</name>
        <dbReference type="ChEBI" id="CHEBI:29035"/>
    </cofactor>
</comment>
<dbReference type="EC" id="3.1.3.48" evidence="11"/>
<comment type="pathway">
    <text evidence="2">Capsule biogenesis; capsule polysaccharide biosynthesis.</text>
</comment>
<dbReference type="SUPFAM" id="SSF51556">
    <property type="entry name" value="Metallo-dependent hydrolases"/>
    <property type="match status" value="1"/>
</dbReference>
<dbReference type="RefSeq" id="WP_018372892.1">
    <property type="nucleotide sequence ID" value="NZ_LT906439.1"/>
</dbReference>
<dbReference type="PIRSF" id="PIRSF016557">
    <property type="entry name" value="Caps_synth_CpsB"/>
    <property type="match status" value="1"/>
</dbReference>
<accession>A0A239SUH5</accession>
<evidence type="ECO:0000256" key="9">
    <source>
        <dbReference type="ARBA" id="ARBA00025635"/>
    </source>
</evidence>
<evidence type="ECO:0000256" key="10">
    <source>
        <dbReference type="ARBA" id="ARBA00051722"/>
    </source>
</evidence>
<dbReference type="GO" id="GO:0004725">
    <property type="term" value="F:protein tyrosine phosphatase activity"/>
    <property type="evidence" value="ECO:0007669"/>
    <property type="project" value="UniProtKB-UniRule"/>
</dbReference>
<dbReference type="eggNOG" id="COG4464">
    <property type="taxonomic scope" value="Bacteria"/>
</dbReference>
<protein>
    <recommendedName>
        <fullName evidence="11">Tyrosine-protein phosphatase</fullName>
        <ecNumber evidence="11">3.1.3.48</ecNumber>
    </recommendedName>
</protein>
<dbReference type="AlphaFoldDB" id="A0A239SUH5"/>
<proteinExistence type="inferred from homology"/>
<keyword evidence="13" id="KW-1185">Reference proteome</keyword>
<comment type="similarity">
    <text evidence="3 11">Belongs to the metallo-dependent hydrolases superfamily. CpsB/CapC family.</text>
</comment>
<evidence type="ECO:0000313" key="13">
    <source>
        <dbReference type="Proteomes" id="UP000215185"/>
    </source>
</evidence>
<dbReference type="NCBIfam" id="NF041488">
    <property type="entry name" value="caps_synth_Cps4B"/>
    <property type="match status" value="1"/>
</dbReference>
<dbReference type="STRING" id="1123308.GCA_000380085_00329"/>
<keyword evidence="6 11" id="KW-0904">Protein phosphatase</keyword>
<evidence type="ECO:0000256" key="1">
    <source>
        <dbReference type="ARBA" id="ARBA00001936"/>
    </source>
</evidence>
<keyword evidence="5" id="KW-0972">Capsule biogenesis/degradation</keyword>
<evidence type="ECO:0000256" key="7">
    <source>
        <dbReference type="ARBA" id="ARBA00023169"/>
    </source>
</evidence>
<gene>
    <name evidence="12" type="primary">wzh</name>
    <name evidence="12" type="ORF">SAMEA4412692_00989</name>
</gene>
<keyword evidence="4 11" id="KW-0378">Hydrolase</keyword>